<feature type="transmembrane region" description="Helical" evidence="1">
    <location>
        <begin position="114"/>
        <end position="134"/>
    </location>
</feature>
<feature type="transmembrane region" description="Helical" evidence="1">
    <location>
        <begin position="66"/>
        <end position="88"/>
    </location>
</feature>
<dbReference type="EMBL" id="SSOB01000026">
    <property type="protein sequence ID" value="THF76260.1"/>
    <property type="molecule type" value="Genomic_DNA"/>
</dbReference>
<gene>
    <name evidence="2" type="ORF">E6C55_19740</name>
</gene>
<dbReference type="Proteomes" id="UP000310636">
    <property type="component" value="Unassembled WGS sequence"/>
</dbReference>
<dbReference type="RefSeq" id="WP_136371537.1">
    <property type="nucleotide sequence ID" value="NZ_SSOB01000026.1"/>
</dbReference>
<keyword evidence="1" id="KW-0812">Transmembrane</keyword>
<sequence>MKVKTIAIGVYIMLIYWCSLHFSFLDTLFFPTLGAFSFLFISRSFRFAELTRITIGAFATSMIGTGLYFLYPSAISVFANVLIAIWMIKKFQWNAPPIVAVSLIPFFSHSEHHWLIPLSAVAALLGLMLTLYIAEFVDSRFGHLLASAGEKRLRESASQIAS</sequence>
<dbReference type="OrthoDB" id="2663140at2"/>
<name>A0A4S4BN91_9BACL</name>
<dbReference type="AlphaFoldDB" id="A0A4S4BN91"/>
<reference evidence="2 3" key="1">
    <citation type="submission" date="2019-04" db="EMBL/GenBank/DDBJ databases">
        <title>Cohnella sp. nov. isolated from preserved vegetables.</title>
        <authorList>
            <person name="Lin S.-Y."/>
            <person name="Hung M.-H."/>
            <person name="Young C.-C."/>
        </authorList>
    </citation>
    <scope>NUCLEOTIDE SEQUENCE [LARGE SCALE GENOMIC DNA]</scope>
    <source>
        <strain evidence="2 3">CC-MHH1044</strain>
    </source>
</reference>
<evidence type="ECO:0000313" key="2">
    <source>
        <dbReference type="EMBL" id="THF76260.1"/>
    </source>
</evidence>
<organism evidence="2 3">
    <name type="scientific">Cohnella fermenti</name>
    <dbReference type="NCBI Taxonomy" id="2565925"/>
    <lineage>
        <taxon>Bacteria</taxon>
        <taxon>Bacillati</taxon>
        <taxon>Bacillota</taxon>
        <taxon>Bacilli</taxon>
        <taxon>Bacillales</taxon>
        <taxon>Paenibacillaceae</taxon>
        <taxon>Cohnella</taxon>
    </lineage>
</organism>
<comment type="caution">
    <text evidence="2">The sequence shown here is derived from an EMBL/GenBank/DDBJ whole genome shotgun (WGS) entry which is preliminary data.</text>
</comment>
<keyword evidence="3" id="KW-1185">Reference proteome</keyword>
<evidence type="ECO:0000256" key="1">
    <source>
        <dbReference type="SAM" id="Phobius"/>
    </source>
</evidence>
<proteinExistence type="predicted"/>
<feature type="transmembrane region" description="Helical" evidence="1">
    <location>
        <begin position="28"/>
        <end position="45"/>
    </location>
</feature>
<accession>A0A4S4BN91</accession>
<evidence type="ECO:0000313" key="3">
    <source>
        <dbReference type="Proteomes" id="UP000310636"/>
    </source>
</evidence>
<keyword evidence="1" id="KW-0472">Membrane</keyword>
<protein>
    <submittedName>
        <fullName evidence="2">HPP family protein</fullName>
    </submittedName>
</protein>
<feature type="transmembrane region" description="Helical" evidence="1">
    <location>
        <begin position="5"/>
        <end position="22"/>
    </location>
</feature>
<keyword evidence="1" id="KW-1133">Transmembrane helix</keyword>